<evidence type="ECO:0000313" key="3">
    <source>
        <dbReference type="EMBL" id="ASU83227.1"/>
    </source>
</evidence>
<evidence type="ECO:0000313" key="4">
    <source>
        <dbReference type="Proteomes" id="UP000215005"/>
    </source>
</evidence>
<dbReference type="PANTHER" id="PTHR43668">
    <property type="entry name" value="ALLANTOINASE"/>
    <property type="match status" value="1"/>
</dbReference>
<dbReference type="InterPro" id="IPR050138">
    <property type="entry name" value="DHOase/Allantoinase_Hydrolase"/>
</dbReference>
<name>A0A223S576_9ACTN</name>
<evidence type="ECO:0000259" key="2">
    <source>
        <dbReference type="Pfam" id="PF01979"/>
    </source>
</evidence>
<dbReference type="OrthoDB" id="9803027at2"/>
<feature type="region of interest" description="Disordered" evidence="1">
    <location>
        <begin position="194"/>
        <end position="214"/>
    </location>
</feature>
<dbReference type="GO" id="GO:0006145">
    <property type="term" value="P:purine nucleobase catabolic process"/>
    <property type="evidence" value="ECO:0007669"/>
    <property type="project" value="TreeGrafter"/>
</dbReference>
<dbReference type="EMBL" id="CP022753">
    <property type="protein sequence ID" value="ASU83227.1"/>
    <property type="molecule type" value="Genomic_DNA"/>
</dbReference>
<sequence length="434" mass="44658">MPQIDTVIRSRRVVTPDGVEAAAVGISSGRIAALLAYDASVTDARNEIDLGAAALLPGCVDLDVAVQAPGQPLREGYQNTSAAAVRAGVTSIVVTPAPGRPAITGVSALKTHMTASAGAEVNVAFLGGITPRSTPADLADLRGAGVAGFHCSLSDGGAPDISAVDEPLLRKAMAEVAAMEAPLLVHAEDAGELAASGRSHHADDGLPAPRPPRAERRGLERVISAARVTGTRTHVSPFTAAECAALLAAARAIGVAVSAHTCPHYLCLPAETVPADSPAFHCRPPLRSGANRNALWSALLADGDSAVSTIGSGHRPGTGVAAIPWTLPALWTAASRRGRDLDDLVRWTATGPAEVAGMRWKGQVAAGYDADLVAFDTDAEQTVPDTDIGPYAGRVLTGRVERTWVAGTTVFPRPRQRPNSRRNAQGGPALHVNT</sequence>
<dbReference type="InterPro" id="IPR006680">
    <property type="entry name" value="Amidohydro-rel"/>
</dbReference>
<dbReference type="GO" id="GO:0004038">
    <property type="term" value="F:allantoinase activity"/>
    <property type="evidence" value="ECO:0007669"/>
    <property type="project" value="TreeGrafter"/>
</dbReference>
<dbReference type="Gene3D" id="3.20.20.140">
    <property type="entry name" value="Metal-dependent hydrolases"/>
    <property type="match status" value="1"/>
</dbReference>
<feature type="domain" description="Amidohydrolase-related" evidence="2">
    <location>
        <begin position="55"/>
        <end position="410"/>
    </location>
</feature>
<dbReference type="AlphaFoldDB" id="A0A223S576"/>
<organism evidence="3 4">
    <name type="scientific">Nocardiopsis gilva YIM 90087</name>
    <dbReference type="NCBI Taxonomy" id="1235441"/>
    <lineage>
        <taxon>Bacteria</taxon>
        <taxon>Bacillati</taxon>
        <taxon>Actinomycetota</taxon>
        <taxon>Actinomycetes</taxon>
        <taxon>Streptosporangiales</taxon>
        <taxon>Nocardiopsidaceae</taxon>
        <taxon>Nocardiopsis</taxon>
    </lineage>
</organism>
<evidence type="ECO:0000256" key="1">
    <source>
        <dbReference type="SAM" id="MobiDB-lite"/>
    </source>
</evidence>
<dbReference type="SUPFAM" id="SSF51556">
    <property type="entry name" value="Metallo-dependent hydrolases"/>
    <property type="match status" value="1"/>
</dbReference>
<accession>A0A223S576</accession>
<reference evidence="3 4" key="1">
    <citation type="submission" date="2017-08" db="EMBL/GenBank/DDBJ databases">
        <title>The complete genome sequence of Nocardiopsis gilva YIM 90087.</title>
        <authorList>
            <person name="Yin M."/>
            <person name="Tang S."/>
        </authorList>
    </citation>
    <scope>NUCLEOTIDE SEQUENCE [LARGE SCALE GENOMIC DNA]</scope>
    <source>
        <strain evidence="3 4">YIM 90087</strain>
    </source>
</reference>
<dbReference type="Pfam" id="PF01979">
    <property type="entry name" value="Amidohydro_1"/>
    <property type="match status" value="1"/>
</dbReference>
<proteinExistence type="predicted"/>
<gene>
    <name evidence="3" type="ORF">CDO52_10980</name>
</gene>
<dbReference type="PANTHER" id="PTHR43668:SF2">
    <property type="entry name" value="ALLANTOINASE"/>
    <property type="match status" value="1"/>
</dbReference>
<keyword evidence="4" id="KW-1185">Reference proteome</keyword>
<dbReference type="Proteomes" id="UP000215005">
    <property type="component" value="Chromosome"/>
</dbReference>
<dbReference type="KEGG" id="ngv:CDO52_10980"/>
<dbReference type="InterPro" id="IPR032466">
    <property type="entry name" value="Metal_Hydrolase"/>
</dbReference>
<protein>
    <submittedName>
        <fullName evidence="3">Amidohydrolase</fullName>
    </submittedName>
</protein>
<dbReference type="InterPro" id="IPR011059">
    <property type="entry name" value="Metal-dep_hydrolase_composite"/>
</dbReference>
<keyword evidence="3" id="KW-0378">Hydrolase</keyword>
<dbReference type="RefSeq" id="WP_017617203.1">
    <property type="nucleotide sequence ID" value="NZ_ANBG01000054.1"/>
</dbReference>
<dbReference type="SUPFAM" id="SSF51338">
    <property type="entry name" value="Composite domain of metallo-dependent hydrolases"/>
    <property type="match status" value="1"/>
</dbReference>
<feature type="region of interest" description="Disordered" evidence="1">
    <location>
        <begin position="409"/>
        <end position="434"/>
    </location>
</feature>
<dbReference type="GO" id="GO:0005737">
    <property type="term" value="C:cytoplasm"/>
    <property type="evidence" value="ECO:0007669"/>
    <property type="project" value="TreeGrafter"/>
</dbReference>